<evidence type="ECO:0000256" key="1">
    <source>
        <dbReference type="SAM" id="MobiDB-lite"/>
    </source>
</evidence>
<name>A0A915K9J5_ROMCU</name>
<evidence type="ECO:0000313" key="3">
    <source>
        <dbReference type="WBParaSite" id="nRc.2.0.1.t35039-RA"/>
    </source>
</evidence>
<reference evidence="3" key="1">
    <citation type="submission" date="2022-11" db="UniProtKB">
        <authorList>
            <consortium name="WormBaseParasite"/>
        </authorList>
    </citation>
    <scope>IDENTIFICATION</scope>
</reference>
<organism evidence="2 3">
    <name type="scientific">Romanomermis culicivorax</name>
    <name type="common">Nematode worm</name>
    <dbReference type="NCBI Taxonomy" id="13658"/>
    <lineage>
        <taxon>Eukaryota</taxon>
        <taxon>Metazoa</taxon>
        <taxon>Ecdysozoa</taxon>
        <taxon>Nematoda</taxon>
        <taxon>Enoplea</taxon>
        <taxon>Dorylaimia</taxon>
        <taxon>Mermithida</taxon>
        <taxon>Mermithoidea</taxon>
        <taxon>Mermithidae</taxon>
        <taxon>Romanomermis</taxon>
    </lineage>
</organism>
<protein>
    <submittedName>
        <fullName evidence="3">Uncharacterized protein</fullName>
    </submittedName>
</protein>
<keyword evidence="2" id="KW-1185">Reference proteome</keyword>
<feature type="region of interest" description="Disordered" evidence="1">
    <location>
        <begin position="54"/>
        <end position="138"/>
    </location>
</feature>
<feature type="compositionally biased region" description="Basic residues" evidence="1">
    <location>
        <begin position="117"/>
        <end position="138"/>
    </location>
</feature>
<accession>A0A915K9J5</accession>
<feature type="compositionally biased region" description="Polar residues" evidence="1">
    <location>
        <begin position="84"/>
        <end position="94"/>
    </location>
</feature>
<sequence length="191" mass="21232">MRQGANVCMRSNDLITLSVEQATIVLDIYFRRHTKPKDTKKSIDRYMVLTKIGQTSGINKKTPKKASPPKRTDEHGSVVVGESLMSNESPTSFPKQGDGVAPPDDEEDDEKGTSYKSKARSKRPNSKRASKRTGKRTITKKAFKKLAASDVQSTFDFVNSKYGKKTCEDAAKRRRIMLAVGAVVVLMLLSY</sequence>
<proteinExistence type="predicted"/>
<dbReference type="AlphaFoldDB" id="A0A915K9J5"/>
<dbReference type="Proteomes" id="UP000887565">
    <property type="component" value="Unplaced"/>
</dbReference>
<evidence type="ECO:0000313" key="2">
    <source>
        <dbReference type="Proteomes" id="UP000887565"/>
    </source>
</evidence>
<dbReference type="WBParaSite" id="nRc.2.0.1.t35039-RA">
    <property type="protein sequence ID" value="nRc.2.0.1.t35039-RA"/>
    <property type="gene ID" value="nRc.2.0.1.g35039"/>
</dbReference>